<accession>A0A0C9MRW6</accession>
<dbReference type="PANTHER" id="PTHR38477">
    <property type="entry name" value="HYPOTHETICAL EXPORTED PROTEIN"/>
    <property type="match status" value="1"/>
</dbReference>
<proteinExistence type="predicted"/>
<dbReference type="RefSeq" id="WP_007403853.1">
    <property type="nucleotide sequence ID" value="NZ_BBJS01000018.1"/>
</dbReference>
<protein>
    <submittedName>
        <fullName evidence="1">DNA, contig: SP618</fullName>
    </submittedName>
</protein>
<organism evidence="1 2">
    <name type="scientific">Sphingomonas paucimobilis NBRC 13935</name>
    <dbReference type="NCBI Taxonomy" id="1219050"/>
    <lineage>
        <taxon>Bacteria</taxon>
        <taxon>Pseudomonadati</taxon>
        <taxon>Pseudomonadota</taxon>
        <taxon>Alphaproteobacteria</taxon>
        <taxon>Sphingomonadales</taxon>
        <taxon>Sphingomonadaceae</taxon>
        <taxon>Sphingomonas</taxon>
    </lineage>
</organism>
<dbReference type="InterPro" id="IPR006311">
    <property type="entry name" value="TAT_signal"/>
</dbReference>
<dbReference type="PROSITE" id="PS51318">
    <property type="entry name" value="TAT"/>
    <property type="match status" value="1"/>
</dbReference>
<reference evidence="1 2" key="1">
    <citation type="submission" date="2014-08" db="EMBL/GenBank/DDBJ databases">
        <title>Whole genome shotgun sequence of Sphingomonas paucimobilis NBRC 13935.</title>
        <authorList>
            <person name="Hosoyama A."/>
            <person name="Hashimoto M."/>
            <person name="Hosoyama Y."/>
            <person name="Noguchi M."/>
            <person name="Uohara A."/>
            <person name="Ohji S."/>
            <person name="Katano-Makiyama Y."/>
            <person name="Ichikawa N."/>
            <person name="Kimura A."/>
            <person name="Yamazoe A."/>
            <person name="Fujita N."/>
        </authorList>
    </citation>
    <scope>NUCLEOTIDE SEQUENCE [LARGE SCALE GENOMIC DNA]</scope>
    <source>
        <strain evidence="1 2">NBRC 13935</strain>
    </source>
</reference>
<evidence type="ECO:0000313" key="1">
    <source>
        <dbReference type="EMBL" id="GAN13506.1"/>
    </source>
</evidence>
<dbReference type="Pfam" id="PF13645">
    <property type="entry name" value="YkuD_2"/>
    <property type="match status" value="1"/>
</dbReference>
<evidence type="ECO:0000313" key="2">
    <source>
        <dbReference type="Proteomes" id="UP000032025"/>
    </source>
</evidence>
<gene>
    <name evidence="1" type="ORF">SP6_18_00720</name>
</gene>
<name>A0A0C9MRW6_SPHPI</name>
<dbReference type="PANTHER" id="PTHR38477:SF1">
    <property type="entry name" value="MUREIN L,D-TRANSPEPTIDASE CATALYTIC DOMAIN FAMILY PROTEIN"/>
    <property type="match status" value="1"/>
</dbReference>
<comment type="caution">
    <text evidence="1">The sequence shown here is derived from an EMBL/GenBank/DDBJ whole genome shotgun (WGS) entry which is preliminary data.</text>
</comment>
<dbReference type="InterPro" id="IPR032676">
    <property type="entry name" value="YkuD_2"/>
</dbReference>
<dbReference type="Proteomes" id="UP000032025">
    <property type="component" value="Unassembled WGS sequence"/>
</dbReference>
<keyword evidence="2" id="KW-1185">Reference proteome</keyword>
<dbReference type="AlphaFoldDB" id="A0A0C9MRW6"/>
<sequence>MLENLDAAPGRRALLKNALVLAGALAVPGAVNARQRLTARDLRPLHQPPLPNHPTMPNPTEVATRPAFASPRVVRSPLFREAMAALQKHGSRVRQRDRMAIVDFAAGSSEPRLHLVDLISGKSQSLLVAHGSGSDPSHSGYLQRFSNAFNSNASSEGAFLTDNYYVGKHGRSQRLIGLDPTNNNALGRAIVIHSAWYANRDMISSHGMLGRSQGCFAVGENDLDRVFANLGPGRMIYAAKV</sequence>
<dbReference type="GeneID" id="78527166"/>
<dbReference type="EMBL" id="BBJS01000018">
    <property type="protein sequence ID" value="GAN13506.1"/>
    <property type="molecule type" value="Genomic_DNA"/>
</dbReference>